<keyword evidence="2 3" id="KW-0560">Oxidoreductase</keyword>
<comment type="similarity">
    <text evidence="1 3 6">Belongs to the aldehyde dehydrogenase family.</text>
</comment>
<evidence type="ECO:0000256" key="6">
    <source>
        <dbReference type="RuleBase" id="RU003345"/>
    </source>
</evidence>
<organism evidence="8 9">
    <name type="scientific">Phascolomyces articulosus</name>
    <dbReference type="NCBI Taxonomy" id="60185"/>
    <lineage>
        <taxon>Eukaryota</taxon>
        <taxon>Fungi</taxon>
        <taxon>Fungi incertae sedis</taxon>
        <taxon>Mucoromycota</taxon>
        <taxon>Mucoromycotina</taxon>
        <taxon>Mucoromycetes</taxon>
        <taxon>Mucorales</taxon>
        <taxon>Lichtheimiaceae</taxon>
        <taxon>Phascolomyces</taxon>
    </lineage>
</organism>
<evidence type="ECO:0000256" key="2">
    <source>
        <dbReference type="ARBA" id="ARBA00023002"/>
    </source>
</evidence>
<name>A0AAD5KA75_9FUNG</name>
<dbReference type="PANTHER" id="PTHR43570:SF16">
    <property type="entry name" value="ALDEHYDE DEHYDROGENASE TYPE III, ISOFORM Q"/>
    <property type="match status" value="1"/>
</dbReference>
<dbReference type="FunFam" id="3.40.309.10:FF:000003">
    <property type="entry name" value="Aldehyde dehydrogenase"/>
    <property type="match status" value="1"/>
</dbReference>
<dbReference type="PROSITE" id="PS00070">
    <property type="entry name" value="ALDEHYDE_DEHYDR_CYS"/>
    <property type="match status" value="1"/>
</dbReference>
<evidence type="ECO:0000313" key="9">
    <source>
        <dbReference type="Proteomes" id="UP001209540"/>
    </source>
</evidence>
<dbReference type="SUPFAM" id="SSF53720">
    <property type="entry name" value="ALDH-like"/>
    <property type="match status" value="1"/>
</dbReference>
<evidence type="ECO:0000256" key="4">
    <source>
        <dbReference type="PIRSR" id="PIRSR036492-1"/>
    </source>
</evidence>
<reference evidence="8" key="1">
    <citation type="journal article" date="2022" name="IScience">
        <title>Evolution of zygomycete secretomes and the origins of terrestrial fungal ecologies.</title>
        <authorList>
            <person name="Chang Y."/>
            <person name="Wang Y."/>
            <person name="Mondo S."/>
            <person name="Ahrendt S."/>
            <person name="Andreopoulos W."/>
            <person name="Barry K."/>
            <person name="Beard J."/>
            <person name="Benny G.L."/>
            <person name="Blankenship S."/>
            <person name="Bonito G."/>
            <person name="Cuomo C."/>
            <person name="Desiro A."/>
            <person name="Gervers K.A."/>
            <person name="Hundley H."/>
            <person name="Kuo A."/>
            <person name="LaButti K."/>
            <person name="Lang B.F."/>
            <person name="Lipzen A."/>
            <person name="O'Donnell K."/>
            <person name="Pangilinan J."/>
            <person name="Reynolds N."/>
            <person name="Sandor L."/>
            <person name="Smith M.E."/>
            <person name="Tsang A."/>
            <person name="Grigoriev I.V."/>
            <person name="Stajich J.E."/>
            <person name="Spatafora J.W."/>
        </authorList>
    </citation>
    <scope>NUCLEOTIDE SEQUENCE</scope>
    <source>
        <strain evidence="8">RSA 2281</strain>
    </source>
</reference>
<feature type="active site" evidence="4 5">
    <location>
        <position position="194"/>
    </location>
</feature>
<dbReference type="PIRSF" id="PIRSF036492">
    <property type="entry name" value="ALDH"/>
    <property type="match status" value="1"/>
</dbReference>
<evidence type="ECO:0000313" key="8">
    <source>
        <dbReference type="EMBL" id="KAI9275892.1"/>
    </source>
</evidence>
<feature type="active site" evidence="4">
    <location>
        <position position="228"/>
    </location>
</feature>
<comment type="caution">
    <text evidence="8">The sequence shown here is derived from an EMBL/GenBank/DDBJ whole genome shotgun (WGS) entry which is preliminary data.</text>
</comment>
<evidence type="ECO:0000259" key="7">
    <source>
        <dbReference type="Pfam" id="PF00171"/>
    </source>
</evidence>
<dbReference type="InterPro" id="IPR012394">
    <property type="entry name" value="Aldehyde_DH_NAD(P)"/>
</dbReference>
<dbReference type="Proteomes" id="UP001209540">
    <property type="component" value="Unassembled WGS sequence"/>
</dbReference>
<dbReference type="InterPro" id="IPR029510">
    <property type="entry name" value="Ald_DH_CS_GLU"/>
</dbReference>
<dbReference type="GO" id="GO:0004029">
    <property type="term" value="F:aldehyde dehydrogenase (NAD+) activity"/>
    <property type="evidence" value="ECO:0007669"/>
    <property type="project" value="TreeGrafter"/>
</dbReference>
<feature type="domain" description="Aldehyde dehydrogenase" evidence="7">
    <location>
        <begin position="130"/>
        <end position="413"/>
    </location>
</feature>
<keyword evidence="9" id="KW-1185">Reference proteome</keyword>
<dbReference type="PROSITE" id="PS00687">
    <property type="entry name" value="ALDEHYDE_DEHYDR_GLU"/>
    <property type="match status" value="1"/>
</dbReference>
<dbReference type="GO" id="GO:0006081">
    <property type="term" value="P:aldehyde metabolic process"/>
    <property type="evidence" value="ECO:0007669"/>
    <property type="project" value="InterPro"/>
</dbReference>
<gene>
    <name evidence="8" type="ORF">BDA99DRAFT_431067</name>
</gene>
<dbReference type="InterPro" id="IPR015590">
    <property type="entry name" value="Aldehyde_DH_dom"/>
</dbReference>
<dbReference type="PANTHER" id="PTHR43570">
    <property type="entry name" value="ALDEHYDE DEHYDROGENASE"/>
    <property type="match status" value="1"/>
</dbReference>
<proteinExistence type="inferred from homology"/>
<protein>
    <recommendedName>
        <fullName evidence="3">Aldehyde dehydrogenase</fullName>
    </recommendedName>
</protein>
<reference evidence="8" key="2">
    <citation type="submission" date="2023-02" db="EMBL/GenBank/DDBJ databases">
        <authorList>
            <consortium name="DOE Joint Genome Institute"/>
            <person name="Mondo S.J."/>
            <person name="Chang Y."/>
            <person name="Wang Y."/>
            <person name="Ahrendt S."/>
            <person name="Andreopoulos W."/>
            <person name="Barry K."/>
            <person name="Beard J."/>
            <person name="Benny G.L."/>
            <person name="Blankenship S."/>
            <person name="Bonito G."/>
            <person name="Cuomo C."/>
            <person name="Desiro A."/>
            <person name="Gervers K.A."/>
            <person name="Hundley H."/>
            <person name="Kuo A."/>
            <person name="LaButti K."/>
            <person name="Lang B.F."/>
            <person name="Lipzen A."/>
            <person name="O'Donnell K."/>
            <person name="Pangilinan J."/>
            <person name="Reynolds N."/>
            <person name="Sandor L."/>
            <person name="Smith M.W."/>
            <person name="Tsang A."/>
            <person name="Grigoriev I.V."/>
            <person name="Stajich J.E."/>
            <person name="Spatafora J.W."/>
        </authorList>
    </citation>
    <scope>NUCLEOTIDE SEQUENCE</scope>
    <source>
        <strain evidence="8">RSA 2281</strain>
    </source>
</reference>
<dbReference type="Pfam" id="PF00171">
    <property type="entry name" value="Aldedh"/>
    <property type="match status" value="1"/>
</dbReference>
<dbReference type="EMBL" id="JAIXMP010000003">
    <property type="protein sequence ID" value="KAI9275892.1"/>
    <property type="molecule type" value="Genomic_DNA"/>
</dbReference>
<accession>A0AAD5KA75</accession>
<sequence length="481" mass="53304">MVDLKYTEIESIPGIIQDLQKTFNIGITKDLSFRKQQLNGLMRFCIEQTDAIVDALHKDLRKHRMETNVGEISAVVDECKFMIKNLDRLSKATSTKKRFQMNAMDKTIIRKEPKGVVAVLGNLSYFSANTAELIGRVLPQYLDKRAYSVINGAVPETTKLLEQRFGHIFYTGNGVVGKIVMTAAAKHLTPVTLELGGKSPAIIAPDADFNLTAHRLLWGKFFNAGQTCVAPDYVLVTKEQTERLIVAFRNVIREYYGTNPQKSDSYGRIVSTRQFDRLKAILDKLDSKLIAVGGDSDRDDLYIGPTIISPVTPSDAHIMQDEIFGPLLPIVPVKDMEEAIEVVNSKDQPLALYIFSGNSKTYTNILNKTNSGGALVNDTLMHLQELSLPFGGVGPSGMGNYHGVKSFDTFTHERATMIKSTAFESVIAARYPPYNDDKETLLNLLVYGLPGSVGGKIKTLIRACSASFRVLFRKQPQQSNA</sequence>
<evidence type="ECO:0000256" key="5">
    <source>
        <dbReference type="PROSITE-ProRule" id="PRU10007"/>
    </source>
</evidence>
<dbReference type="InterPro" id="IPR016163">
    <property type="entry name" value="Ald_DH_C"/>
</dbReference>
<dbReference type="InterPro" id="IPR016160">
    <property type="entry name" value="Ald_DH_CS_CYS"/>
</dbReference>
<dbReference type="AlphaFoldDB" id="A0AAD5KA75"/>
<dbReference type="InterPro" id="IPR016161">
    <property type="entry name" value="Ald_DH/histidinol_DH"/>
</dbReference>
<dbReference type="Gene3D" id="3.40.309.10">
    <property type="entry name" value="Aldehyde Dehydrogenase, Chain A, domain 2"/>
    <property type="match status" value="1"/>
</dbReference>
<dbReference type="InterPro" id="IPR016162">
    <property type="entry name" value="Ald_DH_N"/>
</dbReference>
<dbReference type="GO" id="GO:0005737">
    <property type="term" value="C:cytoplasm"/>
    <property type="evidence" value="ECO:0007669"/>
    <property type="project" value="TreeGrafter"/>
</dbReference>
<evidence type="ECO:0000256" key="3">
    <source>
        <dbReference type="PIRNR" id="PIRNR036492"/>
    </source>
</evidence>
<evidence type="ECO:0000256" key="1">
    <source>
        <dbReference type="ARBA" id="ARBA00009986"/>
    </source>
</evidence>
<dbReference type="Gene3D" id="3.40.605.10">
    <property type="entry name" value="Aldehyde Dehydrogenase, Chain A, domain 1"/>
    <property type="match status" value="2"/>
</dbReference>